<keyword evidence="1" id="KW-1133">Transmembrane helix</keyword>
<evidence type="ECO:0008006" key="4">
    <source>
        <dbReference type="Google" id="ProtNLM"/>
    </source>
</evidence>
<dbReference type="Proteomes" id="UP001432322">
    <property type="component" value="Unassembled WGS sequence"/>
</dbReference>
<evidence type="ECO:0000256" key="1">
    <source>
        <dbReference type="SAM" id="Phobius"/>
    </source>
</evidence>
<accession>A0AAV5X2U0</accession>
<feature type="transmembrane region" description="Helical" evidence="1">
    <location>
        <begin position="37"/>
        <end position="63"/>
    </location>
</feature>
<dbReference type="InterPro" id="IPR019424">
    <property type="entry name" value="7TM_GPCR_Srsx"/>
</dbReference>
<evidence type="ECO:0000313" key="3">
    <source>
        <dbReference type="Proteomes" id="UP001432322"/>
    </source>
</evidence>
<reference evidence="2" key="1">
    <citation type="submission" date="2023-10" db="EMBL/GenBank/DDBJ databases">
        <title>Genome assembly of Pristionchus species.</title>
        <authorList>
            <person name="Yoshida K."/>
            <person name="Sommer R.J."/>
        </authorList>
    </citation>
    <scope>NUCLEOTIDE SEQUENCE</scope>
    <source>
        <strain evidence="2">RS5133</strain>
    </source>
</reference>
<dbReference type="EMBL" id="BTSY01000007">
    <property type="protein sequence ID" value="GMT36928.1"/>
    <property type="molecule type" value="Genomic_DNA"/>
</dbReference>
<sequence>MSGVPLPFSISLLSISFIGLAGNIRFFFGNYKEKKQLLVLMTSLHTVLCLVQMCDISRVFLGITLTRSSCLRFVGAYYASFSFAQSILFSLLGLEVLTLISSPYLYKKLRVWWFHLIIYSTFIFSAWTVYESYISDEERPVLLCIPPTALTRSVNSIRSTFPLLQTTKIIENATVTK</sequence>
<feature type="transmembrane region" description="Helical" evidence="1">
    <location>
        <begin position="112"/>
        <end position="130"/>
    </location>
</feature>
<proteinExistence type="predicted"/>
<dbReference type="Pfam" id="PF10320">
    <property type="entry name" value="7TM_GPCR_Srsx"/>
    <property type="match status" value="1"/>
</dbReference>
<keyword evidence="1" id="KW-0812">Transmembrane</keyword>
<comment type="caution">
    <text evidence="2">The sequence shown here is derived from an EMBL/GenBank/DDBJ whole genome shotgun (WGS) entry which is preliminary data.</text>
</comment>
<dbReference type="AlphaFoldDB" id="A0AAV5X2U0"/>
<keyword evidence="3" id="KW-1185">Reference proteome</keyword>
<evidence type="ECO:0000313" key="2">
    <source>
        <dbReference type="EMBL" id="GMT36928.1"/>
    </source>
</evidence>
<gene>
    <name evidence="2" type="ORF">PFISCL1PPCAC_28225</name>
</gene>
<protein>
    <recommendedName>
        <fullName evidence="4">G protein-coupled receptor</fullName>
    </recommendedName>
</protein>
<keyword evidence="1" id="KW-0472">Membrane</keyword>
<organism evidence="2 3">
    <name type="scientific">Pristionchus fissidentatus</name>
    <dbReference type="NCBI Taxonomy" id="1538716"/>
    <lineage>
        <taxon>Eukaryota</taxon>
        <taxon>Metazoa</taxon>
        <taxon>Ecdysozoa</taxon>
        <taxon>Nematoda</taxon>
        <taxon>Chromadorea</taxon>
        <taxon>Rhabditida</taxon>
        <taxon>Rhabditina</taxon>
        <taxon>Diplogasteromorpha</taxon>
        <taxon>Diplogasteroidea</taxon>
        <taxon>Neodiplogasteridae</taxon>
        <taxon>Pristionchus</taxon>
    </lineage>
</organism>
<feature type="transmembrane region" description="Helical" evidence="1">
    <location>
        <begin position="75"/>
        <end position="100"/>
    </location>
</feature>
<name>A0AAV5X2U0_9BILA</name>
<feature type="transmembrane region" description="Helical" evidence="1">
    <location>
        <begin position="6"/>
        <end position="28"/>
    </location>
</feature>